<sequence>MVTFAQLWKNHPNVMGDAPLLDKAVYENQCAINMSAALIRAGVDMRTYRGTWSWQKDRPKYAIRAEELANWLAAGASRLPAKLTKYNGEEASDAFEKVDHKKGIIFFKDYYGPGMTGDHIDLYNGNRMTEVSSWFRIHAKISWSGVWSNFREAKSIWFWELP</sequence>
<accession>F0Q091</accession>
<dbReference type="HOGENOM" id="CLU_109722_0_0_4"/>
<dbReference type="OrthoDB" id="1262040at2"/>
<evidence type="ECO:0000313" key="2">
    <source>
        <dbReference type="Proteomes" id="UP000002482"/>
    </source>
</evidence>
<name>F0Q091_PARA1</name>
<dbReference type="Gene3D" id="3.90.1720.80">
    <property type="match status" value="1"/>
</dbReference>
<dbReference type="GeneID" id="34236577"/>
<gene>
    <name evidence="1" type="ordered locus">Acav_0047</name>
</gene>
<dbReference type="EMBL" id="CP002521">
    <property type="protein sequence ID" value="ADX43974.1"/>
    <property type="molecule type" value="Genomic_DNA"/>
</dbReference>
<proteinExistence type="predicted"/>
<keyword evidence="2" id="KW-1185">Reference proteome</keyword>
<protein>
    <recommendedName>
        <fullName evidence="3">Type VI secretion system (T6SS), amidase effector protein 4</fullName>
    </recommendedName>
</protein>
<dbReference type="AlphaFoldDB" id="F0Q091"/>
<dbReference type="Proteomes" id="UP000002482">
    <property type="component" value="Chromosome"/>
</dbReference>
<dbReference type="KEGG" id="aaa:Acav_0047"/>
<dbReference type="InterPro" id="IPR025562">
    <property type="entry name" value="Tae4"/>
</dbReference>
<dbReference type="Pfam" id="PF14113">
    <property type="entry name" value="Tae4"/>
    <property type="match status" value="1"/>
</dbReference>
<reference evidence="1" key="1">
    <citation type="submission" date="2011-02" db="EMBL/GenBank/DDBJ databases">
        <title>Complete sequence of Acidovorax avenae subsp. avenae ATCC 19860.</title>
        <authorList>
            <consortium name="US DOE Joint Genome Institute"/>
            <person name="Lucas S."/>
            <person name="Copeland A."/>
            <person name="Lapidus A."/>
            <person name="Cheng J.-F."/>
            <person name="Goodwin L."/>
            <person name="Pitluck S."/>
            <person name="Chertkov O."/>
            <person name="Held B."/>
            <person name="Detter J.C."/>
            <person name="Han C."/>
            <person name="Tapia R."/>
            <person name="Land M."/>
            <person name="Hauser L."/>
            <person name="Kyrpides N."/>
            <person name="Ivanova N."/>
            <person name="Ovchinnikova G."/>
            <person name="Pagani I."/>
            <person name="Gordon S."/>
            <person name="Woyke T."/>
        </authorList>
    </citation>
    <scope>NUCLEOTIDE SEQUENCE</scope>
    <source>
        <strain evidence="1">ATCC 19860</strain>
    </source>
</reference>
<dbReference type="RefSeq" id="WP_013592562.1">
    <property type="nucleotide sequence ID" value="NC_015138.1"/>
</dbReference>
<organism evidence="1 2">
    <name type="scientific">Paracidovorax avenae (strain ATCC 19860 / DSM 7227 / CCUG 15838 / JCM 20985 / LMG 2117 / NCPPB 1011)</name>
    <name type="common">Acidovorax avenae</name>
    <dbReference type="NCBI Taxonomy" id="643561"/>
    <lineage>
        <taxon>Bacteria</taxon>
        <taxon>Pseudomonadati</taxon>
        <taxon>Pseudomonadota</taxon>
        <taxon>Betaproteobacteria</taxon>
        <taxon>Burkholderiales</taxon>
        <taxon>Comamonadaceae</taxon>
        <taxon>Paracidovorax</taxon>
    </lineage>
</organism>
<evidence type="ECO:0000313" key="1">
    <source>
        <dbReference type="EMBL" id="ADX43974.1"/>
    </source>
</evidence>
<dbReference type="Gene3D" id="4.10.280.80">
    <property type="match status" value="1"/>
</dbReference>
<evidence type="ECO:0008006" key="3">
    <source>
        <dbReference type="Google" id="ProtNLM"/>
    </source>
</evidence>